<name>A0A8J4DBZ4_9CHLO</name>
<reference evidence="1" key="1">
    <citation type="journal article" date="2021" name="Proc. Natl. Acad. Sci. U.S.A.">
        <title>Three genomes in the algal genus Volvox reveal the fate of a haploid sex-determining region after a transition to homothallism.</title>
        <authorList>
            <person name="Yamamoto K."/>
            <person name="Hamaji T."/>
            <person name="Kawai-Toyooka H."/>
            <person name="Matsuzaki R."/>
            <person name="Takahashi F."/>
            <person name="Nishimura Y."/>
            <person name="Kawachi M."/>
            <person name="Noguchi H."/>
            <person name="Minakuchi Y."/>
            <person name="Umen J.G."/>
            <person name="Toyoda A."/>
            <person name="Nozaki H."/>
        </authorList>
    </citation>
    <scope>NUCLEOTIDE SEQUENCE</scope>
    <source>
        <strain evidence="1">NIES-3785</strain>
    </source>
</reference>
<organism evidence="1 2">
    <name type="scientific">Volvox reticuliferus</name>
    <dbReference type="NCBI Taxonomy" id="1737510"/>
    <lineage>
        <taxon>Eukaryota</taxon>
        <taxon>Viridiplantae</taxon>
        <taxon>Chlorophyta</taxon>
        <taxon>core chlorophytes</taxon>
        <taxon>Chlorophyceae</taxon>
        <taxon>CS clade</taxon>
        <taxon>Chlamydomonadales</taxon>
        <taxon>Volvocaceae</taxon>
        <taxon>Volvox</taxon>
    </lineage>
</organism>
<proteinExistence type="predicted"/>
<accession>A0A8J4DBZ4</accession>
<dbReference type="AlphaFoldDB" id="A0A8J4DBZ4"/>
<dbReference type="EMBL" id="BNCQ01000004">
    <property type="protein sequence ID" value="GIL97012.1"/>
    <property type="molecule type" value="Genomic_DNA"/>
</dbReference>
<gene>
    <name evidence="1" type="ORF">Vretimale_2731</name>
</gene>
<dbReference type="Proteomes" id="UP000722791">
    <property type="component" value="Unassembled WGS sequence"/>
</dbReference>
<protein>
    <submittedName>
        <fullName evidence="1">Uncharacterized protein</fullName>
    </submittedName>
</protein>
<comment type="caution">
    <text evidence="1">The sequence shown here is derived from an EMBL/GenBank/DDBJ whole genome shotgun (WGS) entry which is preliminary data.</text>
</comment>
<evidence type="ECO:0000313" key="2">
    <source>
        <dbReference type="Proteomes" id="UP000722791"/>
    </source>
</evidence>
<sequence>MGCLGQPDGCTVVPGLPEEQYYFTLVTSFGGGLVAGFVSKLEPQGEREVNGNEEALNAFGLMPQLAVHLLLHPRRFCPAAVGVATNIRSAVGQPVYQLRAGTCSQSHQR</sequence>
<evidence type="ECO:0000313" key="1">
    <source>
        <dbReference type="EMBL" id="GIL97012.1"/>
    </source>
</evidence>